<dbReference type="AlphaFoldDB" id="A0A0C3F161"/>
<dbReference type="PROSITE" id="PS50011">
    <property type="entry name" value="PROTEIN_KINASE_DOM"/>
    <property type="match status" value="1"/>
</dbReference>
<dbReference type="EMBL" id="KN833077">
    <property type="protein sequence ID" value="KIM73661.1"/>
    <property type="molecule type" value="Genomic_DNA"/>
</dbReference>
<dbReference type="HOGENOM" id="CLU_2984621_0_0_1"/>
<reference evidence="3" key="2">
    <citation type="submission" date="2015-01" db="EMBL/GenBank/DDBJ databases">
        <title>Evolutionary Origins and Diversification of the Mycorrhizal Mutualists.</title>
        <authorList>
            <consortium name="DOE Joint Genome Institute"/>
            <consortium name="Mycorrhizal Genomics Consortium"/>
            <person name="Kohler A."/>
            <person name="Kuo A."/>
            <person name="Nagy L.G."/>
            <person name="Floudas D."/>
            <person name="Copeland A."/>
            <person name="Barry K.W."/>
            <person name="Cichocki N."/>
            <person name="Veneault-Fourrey C."/>
            <person name="LaButti K."/>
            <person name="Lindquist E.A."/>
            <person name="Lipzen A."/>
            <person name="Lundell T."/>
            <person name="Morin E."/>
            <person name="Murat C."/>
            <person name="Riley R."/>
            <person name="Ohm R."/>
            <person name="Sun H."/>
            <person name="Tunlid A."/>
            <person name="Henrissat B."/>
            <person name="Grigoriev I.V."/>
            <person name="Hibbett D.S."/>
            <person name="Martin F."/>
        </authorList>
    </citation>
    <scope>NUCLEOTIDE SEQUENCE [LARGE SCALE GENOMIC DNA]</scope>
    <source>
        <strain evidence="3">F 1598</strain>
    </source>
</reference>
<feature type="domain" description="Protein kinase" evidence="1">
    <location>
        <begin position="1"/>
        <end position="58"/>
    </location>
</feature>
<evidence type="ECO:0000259" key="1">
    <source>
        <dbReference type="PROSITE" id="PS50011"/>
    </source>
</evidence>
<gene>
    <name evidence="2" type="ORF">PILCRDRAFT_80922</name>
</gene>
<dbReference type="Proteomes" id="UP000054166">
    <property type="component" value="Unassembled WGS sequence"/>
</dbReference>
<feature type="non-terminal residue" evidence="2">
    <location>
        <position position="1"/>
    </location>
</feature>
<dbReference type="GO" id="GO:0005524">
    <property type="term" value="F:ATP binding"/>
    <property type="evidence" value="ECO:0007669"/>
    <property type="project" value="InterPro"/>
</dbReference>
<protein>
    <recommendedName>
        <fullName evidence="1">Protein kinase domain-containing protein</fullName>
    </recommendedName>
</protein>
<dbReference type="InterPro" id="IPR011009">
    <property type="entry name" value="Kinase-like_dom_sf"/>
</dbReference>
<dbReference type="STRING" id="765440.A0A0C3F161"/>
<evidence type="ECO:0000313" key="3">
    <source>
        <dbReference type="Proteomes" id="UP000054166"/>
    </source>
</evidence>
<organism evidence="2 3">
    <name type="scientific">Piloderma croceum (strain F 1598)</name>
    <dbReference type="NCBI Taxonomy" id="765440"/>
    <lineage>
        <taxon>Eukaryota</taxon>
        <taxon>Fungi</taxon>
        <taxon>Dikarya</taxon>
        <taxon>Basidiomycota</taxon>
        <taxon>Agaricomycotina</taxon>
        <taxon>Agaricomycetes</taxon>
        <taxon>Agaricomycetidae</taxon>
        <taxon>Atheliales</taxon>
        <taxon>Atheliaceae</taxon>
        <taxon>Piloderma</taxon>
    </lineage>
</organism>
<dbReference type="GO" id="GO:0004672">
    <property type="term" value="F:protein kinase activity"/>
    <property type="evidence" value="ECO:0007669"/>
    <property type="project" value="InterPro"/>
</dbReference>
<proteinExistence type="predicted"/>
<reference evidence="2 3" key="1">
    <citation type="submission" date="2014-04" db="EMBL/GenBank/DDBJ databases">
        <authorList>
            <consortium name="DOE Joint Genome Institute"/>
            <person name="Kuo A."/>
            <person name="Tarkka M."/>
            <person name="Buscot F."/>
            <person name="Kohler A."/>
            <person name="Nagy L.G."/>
            <person name="Floudas D."/>
            <person name="Copeland A."/>
            <person name="Barry K.W."/>
            <person name="Cichocki N."/>
            <person name="Veneault-Fourrey C."/>
            <person name="LaButti K."/>
            <person name="Lindquist E.A."/>
            <person name="Lipzen A."/>
            <person name="Lundell T."/>
            <person name="Morin E."/>
            <person name="Murat C."/>
            <person name="Sun H."/>
            <person name="Tunlid A."/>
            <person name="Henrissat B."/>
            <person name="Grigoriev I.V."/>
            <person name="Hibbett D.S."/>
            <person name="Martin F."/>
            <person name="Nordberg H.P."/>
            <person name="Cantor M.N."/>
            <person name="Hua S.X."/>
        </authorList>
    </citation>
    <scope>NUCLEOTIDE SEQUENCE [LARGE SCALE GENOMIC DNA]</scope>
    <source>
        <strain evidence="2 3">F 1598</strain>
    </source>
</reference>
<keyword evidence="3" id="KW-1185">Reference proteome</keyword>
<dbReference type="InterPro" id="IPR000719">
    <property type="entry name" value="Prot_kinase_dom"/>
</dbReference>
<dbReference type="SUPFAM" id="SSF56112">
    <property type="entry name" value="Protein kinase-like (PK-like)"/>
    <property type="match status" value="1"/>
</dbReference>
<evidence type="ECO:0000313" key="2">
    <source>
        <dbReference type="EMBL" id="KIM73661.1"/>
    </source>
</evidence>
<name>A0A0C3F161_PILCF</name>
<dbReference type="InParanoid" id="A0A0C3F161"/>
<sequence length="58" mass="6801">IDDNRRCLLTDFGQSKMRSEAYRLTTPLAHGTLRWQAPEMMGGHHNHLTQEMDIHLLR</sequence>
<accession>A0A0C3F161</accession>
<dbReference type="Gene3D" id="1.10.510.10">
    <property type="entry name" value="Transferase(Phosphotransferase) domain 1"/>
    <property type="match status" value="1"/>
</dbReference>